<dbReference type="InterPro" id="IPR032710">
    <property type="entry name" value="NTF2-like_dom_sf"/>
</dbReference>
<dbReference type="Gene3D" id="3.10.450.50">
    <property type="match status" value="1"/>
</dbReference>
<organism evidence="2 3">
    <name type="scientific">Arcicella rosea</name>
    <dbReference type="NCBI Taxonomy" id="502909"/>
    <lineage>
        <taxon>Bacteria</taxon>
        <taxon>Pseudomonadati</taxon>
        <taxon>Bacteroidota</taxon>
        <taxon>Cytophagia</taxon>
        <taxon>Cytophagales</taxon>
        <taxon>Flectobacillaceae</taxon>
        <taxon>Arcicella</taxon>
    </lineage>
</organism>
<dbReference type="AlphaFoldDB" id="A0A841EWG6"/>
<reference evidence="2 3" key="1">
    <citation type="submission" date="2020-08" db="EMBL/GenBank/DDBJ databases">
        <title>Functional genomics of gut bacteria from endangered species of beetles.</title>
        <authorList>
            <person name="Carlos-Shanley C."/>
        </authorList>
    </citation>
    <scope>NUCLEOTIDE SEQUENCE [LARGE SCALE GENOMIC DNA]</scope>
    <source>
        <strain evidence="2 3">S00070</strain>
    </source>
</reference>
<keyword evidence="3" id="KW-1185">Reference proteome</keyword>
<dbReference type="Pfam" id="PF12680">
    <property type="entry name" value="SnoaL_2"/>
    <property type="match status" value="1"/>
</dbReference>
<sequence length="125" mass="14613">MDNSATNKIIIEQYFKHFNNHEWQKMAEMYIEQPEMKDPAYGFKNVKMTKADIVKKYSELNQMIPDVHDNVINMYHSGNNVIVEFESSGTAPDGSKFTLPICTIFEIKNGKITKDLTYYDNFEEK</sequence>
<dbReference type="SUPFAM" id="SSF54427">
    <property type="entry name" value="NTF2-like"/>
    <property type="match status" value="1"/>
</dbReference>
<proteinExistence type="predicted"/>
<dbReference type="RefSeq" id="WP_221432523.1">
    <property type="nucleotide sequence ID" value="NZ_JACHKT010000045.1"/>
</dbReference>
<dbReference type="EMBL" id="JACHKT010000045">
    <property type="protein sequence ID" value="MBB6005423.1"/>
    <property type="molecule type" value="Genomic_DNA"/>
</dbReference>
<evidence type="ECO:0000313" key="3">
    <source>
        <dbReference type="Proteomes" id="UP000524404"/>
    </source>
</evidence>
<dbReference type="InterPro" id="IPR037401">
    <property type="entry name" value="SnoaL-like"/>
</dbReference>
<evidence type="ECO:0000313" key="2">
    <source>
        <dbReference type="EMBL" id="MBB6005423.1"/>
    </source>
</evidence>
<evidence type="ECO:0000259" key="1">
    <source>
        <dbReference type="Pfam" id="PF12680"/>
    </source>
</evidence>
<gene>
    <name evidence="2" type="ORF">HNP25_004097</name>
</gene>
<protein>
    <submittedName>
        <fullName evidence="2">Putative SnoaL-like aldol condensation-catalyzing enzyme</fullName>
    </submittedName>
</protein>
<name>A0A841EWG6_9BACT</name>
<accession>A0A841EWG6</accession>
<dbReference type="Proteomes" id="UP000524404">
    <property type="component" value="Unassembled WGS sequence"/>
</dbReference>
<comment type="caution">
    <text evidence="2">The sequence shown here is derived from an EMBL/GenBank/DDBJ whole genome shotgun (WGS) entry which is preliminary data.</text>
</comment>
<feature type="domain" description="SnoaL-like" evidence="1">
    <location>
        <begin position="11"/>
        <end position="113"/>
    </location>
</feature>